<organism evidence="1 3">
    <name type="scientific">Purpureocillium lilacinum</name>
    <name type="common">Paecilomyces lilacinus</name>
    <dbReference type="NCBI Taxonomy" id="33203"/>
    <lineage>
        <taxon>Eukaryota</taxon>
        <taxon>Fungi</taxon>
        <taxon>Dikarya</taxon>
        <taxon>Ascomycota</taxon>
        <taxon>Pezizomycotina</taxon>
        <taxon>Sordariomycetes</taxon>
        <taxon>Hypocreomycetidae</taxon>
        <taxon>Hypocreales</taxon>
        <taxon>Ophiocordycipitaceae</taxon>
        <taxon>Purpureocillium</taxon>
    </lineage>
</organism>
<comment type="caution">
    <text evidence="1">The sequence shown here is derived from an EMBL/GenBank/DDBJ whole genome shotgun (WGS) entry which is preliminary data.</text>
</comment>
<reference evidence="1 3" key="1">
    <citation type="submission" date="2016-01" db="EMBL/GenBank/DDBJ databases">
        <title>Biosynthesis of antibiotic leucinostatins and their inhibition on Phytophthora in bio-control Purpureocillium lilacinum.</title>
        <authorList>
            <person name="Wang G."/>
            <person name="Liu Z."/>
            <person name="Lin R."/>
            <person name="Li E."/>
            <person name="Mao Z."/>
            <person name="Ling J."/>
            <person name="Yin W."/>
            <person name="Xie B."/>
        </authorList>
    </citation>
    <scope>NUCLEOTIDE SEQUENCE [LARGE SCALE GENOMIC DNA]</scope>
    <source>
        <strain evidence="1">PLBJ-1</strain>
        <strain evidence="2">PLFJ-1</strain>
    </source>
</reference>
<dbReference type="EMBL" id="LSBH01000002">
    <property type="protein sequence ID" value="OAQ84361.1"/>
    <property type="molecule type" value="Genomic_DNA"/>
</dbReference>
<name>A0A179H4B2_PURLI</name>
<dbReference type="Proteomes" id="UP000078240">
    <property type="component" value="Unassembled WGS sequence"/>
</dbReference>
<protein>
    <submittedName>
        <fullName evidence="1">Uncharacterized protein</fullName>
    </submittedName>
</protein>
<accession>A0A179H4B2</accession>
<proteinExistence type="predicted"/>
<gene>
    <name evidence="1" type="ORF">VFPBJ_03129</name>
    <name evidence="2" type="ORF">VFPFJ_05310</name>
</gene>
<dbReference type="AlphaFoldDB" id="A0A179H4B2"/>
<dbReference type="Proteomes" id="UP000078340">
    <property type="component" value="Unassembled WGS sequence"/>
</dbReference>
<sequence>MRITPSTLNRSTAKLFESPVPCAARDAAGPSKAAGLYHHLHLSPYTQAVIRTGLATIRFPP</sequence>
<evidence type="ECO:0000313" key="2">
    <source>
        <dbReference type="EMBL" id="OAQ91151.1"/>
    </source>
</evidence>
<evidence type="ECO:0000313" key="3">
    <source>
        <dbReference type="Proteomes" id="UP000078240"/>
    </source>
</evidence>
<dbReference type="EMBL" id="LSBI01000004">
    <property type="protein sequence ID" value="OAQ91151.1"/>
    <property type="molecule type" value="Genomic_DNA"/>
</dbReference>
<evidence type="ECO:0000313" key="1">
    <source>
        <dbReference type="EMBL" id="OAQ84361.1"/>
    </source>
</evidence>